<dbReference type="EMBL" id="WJHE01000717">
    <property type="protein sequence ID" value="MST33768.1"/>
    <property type="molecule type" value="Genomic_DNA"/>
</dbReference>
<name>A0ABW9QVQ3_9ACTN</name>
<dbReference type="Gene3D" id="3.20.20.70">
    <property type="entry name" value="Aldolase class I"/>
    <property type="match status" value="1"/>
</dbReference>
<dbReference type="SUPFAM" id="SSF51395">
    <property type="entry name" value="FMN-linked oxidoreductases"/>
    <property type="match status" value="1"/>
</dbReference>
<feature type="region of interest" description="Disordered" evidence="1">
    <location>
        <begin position="1"/>
        <end position="32"/>
    </location>
</feature>
<evidence type="ECO:0000256" key="1">
    <source>
        <dbReference type="SAM" id="MobiDB-lite"/>
    </source>
</evidence>
<dbReference type="PANTHER" id="PTHR43303">
    <property type="entry name" value="NADPH DEHYDROGENASE C23G7.10C-RELATED"/>
    <property type="match status" value="1"/>
</dbReference>
<proteinExistence type="predicted"/>
<dbReference type="InterPro" id="IPR013785">
    <property type="entry name" value="Aldolase_TIM"/>
</dbReference>
<accession>A0ABW9QVQ3</accession>
<dbReference type="PANTHER" id="PTHR43303:SF3">
    <property type="entry name" value="BLR3436 PROTEIN"/>
    <property type="match status" value="1"/>
</dbReference>
<dbReference type="Pfam" id="PF00724">
    <property type="entry name" value="Oxidored_FMN"/>
    <property type="match status" value="1"/>
</dbReference>
<organism evidence="3 4">
    <name type="scientific">Acidiferrimicrobium australe</name>
    <dbReference type="NCBI Taxonomy" id="2664430"/>
    <lineage>
        <taxon>Bacteria</taxon>
        <taxon>Bacillati</taxon>
        <taxon>Actinomycetota</taxon>
        <taxon>Acidimicrobiia</taxon>
        <taxon>Acidimicrobiales</taxon>
        <taxon>Acidimicrobiaceae</taxon>
        <taxon>Acidiferrimicrobium</taxon>
    </lineage>
</organism>
<protein>
    <recommendedName>
        <fullName evidence="2">NADH:flavin oxidoreductase/NADH oxidase N-terminal domain-containing protein</fullName>
    </recommendedName>
</protein>
<dbReference type="InterPro" id="IPR044152">
    <property type="entry name" value="YqjM-like"/>
</dbReference>
<sequence>MWRLRARAATRSAAAPARTGISRRPIPVPGPPRRLTHSHYRHDAECRSIPVPVVRGAPFVAFGGQAGDPAVAPSTGHRPPGDGPGAWAGAGSPCGRESARGCWADGRPTCGSPAAGNAAAARDVLFGVSILFSPLTLRGTTFRNRAWVSPMCQYSSTEGRPTDWHLVHLGAFARGGAGLVMTEATAVSPEGRISPWDAGLWSDQQAEDYERIIRFVQHQGAATGVQLGHAGRKGSTARPWEGRGAVPLADGGWVTVAPSPIAYGGWPPPEELTVAGIEAVVGDFRRAAARADAAGFDVVEIHAAHGYLLHQFLSPLTNRRTDAYGGDLEGRSRLLREVVAAVRHSWPERKPLLVRLSATDWADGGWTPEETVAVAR</sequence>
<gene>
    <name evidence="3" type="ORF">GHK86_13710</name>
</gene>
<evidence type="ECO:0000313" key="3">
    <source>
        <dbReference type="EMBL" id="MST33768.1"/>
    </source>
</evidence>
<feature type="non-terminal residue" evidence="3">
    <location>
        <position position="376"/>
    </location>
</feature>
<comment type="caution">
    <text evidence="3">The sequence shown here is derived from an EMBL/GenBank/DDBJ whole genome shotgun (WGS) entry which is preliminary data.</text>
</comment>
<evidence type="ECO:0000259" key="2">
    <source>
        <dbReference type="Pfam" id="PF00724"/>
    </source>
</evidence>
<keyword evidence="4" id="KW-1185">Reference proteome</keyword>
<evidence type="ECO:0000313" key="4">
    <source>
        <dbReference type="Proteomes" id="UP000437736"/>
    </source>
</evidence>
<feature type="domain" description="NADH:flavin oxidoreductase/NADH oxidase N-terminal" evidence="2">
    <location>
        <begin position="131"/>
        <end position="371"/>
    </location>
</feature>
<reference evidence="3 4" key="1">
    <citation type="submission" date="2019-11" db="EMBL/GenBank/DDBJ databases">
        <title>Acidiferrimicrobium australis gen. nov., sp. nov., an acidophilic and obligately heterotrophic, member of the Actinobacteria that catalyses dissimilatory oxido- reduction of iron isolated from metal-rich acidic water in Chile.</title>
        <authorList>
            <person name="Gonzalez D."/>
            <person name="Huber K."/>
            <person name="Hedrich S."/>
            <person name="Rojas-Villalobos C."/>
            <person name="Quatrini R."/>
            <person name="Dinamarca M.A."/>
            <person name="Schwarz A."/>
            <person name="Canales C."/>
            <person name="Nancucheo I."/>
        </authorList>
    </citation>
    <scope>NUCLEOTIDE SEQUENCE [LARGE SCALE GENOMIC DNA]</scope>
    <source>
        <strain evidence="3 4">USS-CCA1</strain>
    </source>
</reference>
<dbReference type="InterPro" id="IPR001155">
    <property type="entry name" value="OxRdtase_FMN_N"/>
</dbReference>
<feature type="region of interest" description="Disordered" evidence="1">
    <location>
        <begin position="68"/>
        <end position="92"/>
    </location>
</feature>
<feature type="compositionally biased region" description="Low complexity" evidence="1">
    <location>
        <begin position="9"/>
        <end position="18"/>
    </location>
</feature>
<dbReference type="Proteomes" id="UP000437736">
    <property type="component" value="Unassembled WGS sequence"/>
</dbReference>